<dbReference type="InterPro" id="IPR036821">
    <property type="entry name" value="Peptide_deformylase_sf"/>
</dbReference>
<evidence type="ECO:0000313" key="6">
    <source>
        <dbReference type="EMBL" id="CAB4615371.1"/>
    </source>
</evidence>
<evidence type="ECO:0000256" key="4">
    <source>
        <dbReference type="ARBA" id="ARBA00022917"/>
    </source>
</evidence>
<keyword evidence="4" id="KW-0648">Protein biosynthesis</keyword>
<dbReference type="PRINTS" id="PR01576">
    <property type="entry name" value="PDEFORMYLASE"/>
</dbReference>
<dbReference type="GO" id="GO:0046872">
    <property type="term" value="F:metal ion binding"/>
    <property type="evidence" value="ECO:0007669"/>
    <property type="project" value="UniProtKB-KW"/>
</dbReference>
<reference evidence="6" key="1">
    <citation type="submission" date="2020-05" db="EMBL/GenBank/DDBJ databases">
        <authorList>
            <person name="Chiriac C."/>
            <person name="Salcher M."/>
            <person name="Ghai R."/>
            <person name="Kavagutti S V."/>
        </authorList>
    </citation>
    <scope>NUCLEOTIDE SEQUENCE</scope>
</reference>
<comment type="function">
    <text evidence="5">Removes the formyl group from the N-terminal Met of newly synthesized proteins.</text>
</comment>
<dbReference type="PIRSF" id="PIRSF004749">
    <property type="entry name" value="Pep_def"/>
    <property type="match status" value="1"/>
</dbReference>
<keyword evidence="3" id="KW-0378">Hydrolase</keyword>
<accession>A0A6J6HNB5</accession>
<sequence>MTVREIRLYGDPVLRTVSDEITEITPAIAELVADLIETTQVPGRAGVAAPQIGVSLRAFSFHVNGEIGYLLNPKIVEFIGEPEEIEEGCLSVPGLWEKTSRYPSVIAEGIDLTGETVRIEGSGLLAQALQHECDHLDGKVYLDRLSSAGRKVAMRKLRETDWF</sequence>
<dbReference type="Gene3D" id="3.90.45.10">
    <property type="entry name" value="Peptide deformylase"/>
    <property type="match status" value="1"/>
</dbReference>
<evidence type="ECO:0000256" key="3">
    <source>
        <dbReference type="ARBA" id="ARBA00022801"/>
    </source>
</evidence>
<dbReference type="InterPro" id="IPR023635">
    <property type="entry name" value="Peptide_deformylase"/>
</dbReference>
<dbReference type="PANTHER" id="PTHR10458">
    <property type="entry name" value="PEPTIDE DEFORMYLASE"/>
    <property type="match status" value="1"/>
</dbReference>
<proteinExistence type="inferred from homology"/>
<name>A0A6J6HNB5_9ZZZZ</name>
<dbReference type="Pfam" id="PF01327">
    <property type="entry name" value="Pep_deformylase"/>
    <property type="match status" value="1"/>
</dbReference>
<organism evidence="6">
    <name type="scientific">freshwater metagenome</name>
    <dbReference type="NCBI Taxonomy" id="449393"/>
    <lineage>
        <taxon>unclassified sequences</taxon>
        <taxon>metagenomes</taxon>
        <taxon>ecological metagenomes</taxon>
    </lineage>
</organism>
<dbReference type="NCBIfam" id="TIGR00079">
    <property type="entry name" value="pept_deformyl"/>
    <property type="match status" value="1"/>
</dbReference>
<dbReference type="PANTHER" id="PTHR10458:SF2">
    <property type="entry name" value="PEPTIDE DEFORMYLASE, MITOCHONDRIAL"/>
    <property type="match status" value="1"/>
</dbReference>
<evidence type="ECO:0000256" key="2">
    <source>
        <dbReference type="ARBA" id="ARBA00022723"/>
    </source>
</evidence>
<protein>
    <submittedName>
        <fullName evidence="6">Unannotated protein</fullName>
    </submittedName>
</protein>
<evidence type="ECO:0000256" key="1">
    <source>
        <dbReference type="ARBA" id="ARBA00010759"/>
    </source>
</evidence>
<dbReference type="GO" id="GO:0042586">
    <property type="term" value="F:peptide deformylase activity"/>
    <property type="evidence" value="ECO:0007669"/>
    <property type="project" value="InterPro"/>
</dbReference>
<dbReference type="HAMAP" id="MF_00163">
    <property type="entry name" value="Pep_deformylase"/>
    <property type="match status" value="1"/>
</dbReference>
<dbReference type="GO" id="GO:0006412">
    <property type="term" value="P:translation"/>
    <property type="evidence" value="ECO:0007669"/>
    <property type="project" value="UniProtKB-KW"/>
</dbReference>
<evidence type="ECO:0000256" key="5">
    <source>
        <dbReference type="ARBA" id="ARBA00037114"/>
    </source>
</evidence>
<keyword evidence="2" id="KW-0479">Metal-binding</keyword>
<dbReference type="SUPFAM" id="SSF56420">
    <property type="entry name" value="Peptide deformylase"/>
    <property type="match status" value="1"/>
</dbReference>
<dbReference type="AlphaFoldDB" id="A0A6J6HNB5"/>
<dbReference type="CDD" id="cd00487">
    <property type="entry name" value="Pep_deformylase"/>
    <property type="match status" value="1"/>
</dbReference>
<gene>
    <name evidence="6" type="ORF">UFOPK1843_01089</name>
</gene>
<dbReference type="NCBIfam" id="NF001159">
    <property type="entry name" value="PRK00150.1-3"/>
    <property type="match status" value="1"/>
</dbReference>
<dbReference type="EMBL" id="CAEZUR010000110">
    <property type="protein sequence ID" value="CAB4615371.1"/>
    <property type="molecule type" value="Genomic_DNA"/>
</dbReference>
<comment type="similarity">
    <text evidence="1">Belongs to the polypeptide deformylase family.</text>
</comment>